<dbReference type="AlphaFoldDB" id="A0A1H8LAS2"/>
<proteinExistence type="predicted"/>
<accession>A0A1H8LAS2</accession>
<evidence type="ECO:0000256" key="1">
    <source>
        <dbReference type="SAM" id="SignalP"/>
    </source>
</evidence>
<evidence type="ECO:0000313" key="2">
    <source>
        <dbReference type="EMBL" id="SEO02262.1"/>
    </source>
</evidence>
<dbReference type="EMBL" id="FODE01000029">
    <property type="protein sequence ID" value="SEO02262.1"/>
    <property type="molecule type" value="Genomic_DNA"/>
</dbReference>
<reference evidence="2 3" key="1">
    <citation type="submission" date="2016-10" db="EMBL/GenBank/DDBJ databases">
        <authorList>
            <person name="de Groot N.N."/>
        </authorList>
    </citation>
    <scope>NUCLEOTIDE SEQUENCE [LARGE SCALE GENOMIC DNA]</scope>
    <source>
        <strain evidence="2 3">DSM 8512</strain>
    </source>
</reference>
<dbReference type="STRING" id="34002.SAMN04489859_102922"/>
<organism evidence="2 3">
    <name type="scientific">Paracoccus alcaliphilus</name>
    <dbReference type="NCBI Taxonomy" id="34002"/>
    <lineage>
        <taxon>Bacteria</taxon>
        <taxon>Pseudomonadati</taxon>
        <taxon>Pseudomonadota</taxon>
        <taxon>Alphaproteobacteria</taxon>
        <taxon>Rhodobacterales</taxon>
        <taxon>Paracoccaceae</taxon>
        <taxon>Paracoccus</taxon>
    </lineage>
</organism>
<name>A0A1H8LAS2_9RHOB</name>
<feature type="chain" id="PRO_5011542582" evidence="1">
    <location>
        <begin position="26"/>
        <end position="54"/>
    </location>
</feature>
<gene>
    <name evidence="2" type="ORF">SAMN04489859_102922</name>
</gene>
<evidence type="ECO:0000313" key="3">
    <source>
        <dbReference type="Proteomes" id="UP000199054"/>
    </source>
</evidence>
<dbReference type="RefSeq" id="WP_170851896.1">
    <property type="nucleotide sequence ID" value="NZ_CP067125.1"/>
</dbReference>
<feature type="signal peptide" evidence="1">
    <location>
        <begin position="1"/>
        <end position="25"/>
    </location>
</feature>
<keyword evidence="3" id="KW-1185">Reference proteome</keyword>
<protein>
    <submittedName>
        <fullName evidence="2">Uncharacterized protein</fullName>
    </submittedName>
</protein>
<dbReference type="Proteomes" id="UP000199054">
    <property type="component" value="Unassembled WGS sequence"/>
</dbReference>
<sequence>MTRHVTAGATLLLLVALLAFDHATAELNPYKAPPLLALGSGIEASGGFCGALPD</sequence>
<keyword evidence="1" id="KW-0732">Signal</keyword>